<feature type="domain" description="F-box" evidence="1">
    <location>
        <begin position="18"/>
        <end position="59"/>
    </location>
</feature>
<dbReference type="InterPro" id="IPR050796">
    <property type="entry name" value="SCF_F-box_component"/>
</dbReference>
<gene>
    <name evidence="4" type="primary">LOC123445142</name>
</gene>
<dbReference type="InterPro" id="IPR001810">
    <property type="entry name" value="F-box_dom"/>
</dbReference>
<reference evidence="4" key="4">
    <citation type="submission" date="2022-01" db="UniProtKB">
        <authorList>
            <consortium name="EnsemblPlants"/>
        </authorList>
    </citation>
    <scope>IDENTIFICATION</scope>
    <source>
        <strain evidence="4">subsp. vulgare</strain>
    </source>
</reference>
<dbReference type="InterPro" id="IPR017451">
    <property type="entry name" value="F-box-assoc_interact_dom"/>
</dbReference>
<dbReference type="AlphaFoldDB" id="F2CVJ2"/>
<reference evidence="5" key="2">
    <citation type="journal article" date="2012" name="Nature">
        <title>A physical, genetic and functional sequence assembly of the barley genome.</title>
        <authorList>
            <consortium name="The International Barley Genome Sequencing Consortium"/>
            <person name="Mayer K.F."/>
            <person name="Waugh R."/>
            <person name="Brown J.W."/>
            <person name="Schulman A."/>
            <person name="Langridge P."/>
            <person name="Platzer M."/>
            <person name="Fincher G.B."/>
            <person name="Muehlbauer G.J."/>
            <person name="Sato K."/>
            <person name="Close T.J."/>
            <person name="Wise R.P."/>
            <person name="Stein N."/>
        </authorList>
    </citation>
    <scope>NUCLEOTIDE SEQUENCE [LARGE SCALE GENOMIC DNA]</scope>
    <source>
        <strain evidence="5">cv. Morex</strain>
    </source>
</reference>
<protein>
    <submittedName>
        <fullName evidence="2">Predicted protein</fullName>
    </submittedName>
</protein>
<dbReference type="GeneID" id="123445142"/>
<dbReference type="EMBL" id="AK358324">
    <property type="protein sequence ID" value="BAJ89538.1"/>
    <property type="molecule type" value="mRNA"/>
</dbReference>
<dbReference type="Pfam" id="PF12937">
    <property type="entry name" value="F-box-like"/>
    <property type="match status" value="1"/>
</dbReference>
<reference evidence="4" key="3">
    <citation type="submission" date="2020-10" db="EMBL/GenBank/DDBJ databases">
        <authorList>
            <person name="Scholz U."/>
            <person name="Mascher M."/>
            <person name="Fiebig A."/>
        </authorList>
    </citation>
    <scope>NUCLEOTIDE SEQUENCE [LARGE SCALE GENOMIC DNA]</scope>
    <source>
        <strain evidence="4">cv. Morex</strain>
    </source>
</reference>
<dbReference type="Pfam" id="PF08268">
    <property type="entry name" value="FBA_3"/>
    <property type="match status" value="1"/>
</dbReference>
<dbReference type="CDD" id="cd22157">
    <property type="entry name" value="F-box_AtFBW1-like"/>
    <property type="match status" value="1"/>
</dbReference>
<dbReference type="HOGENOM" id="CLU_032609_3_0_1"/>
<dbReference type="PANTHER" id="PTHR31672:SF2">
    <property type="entry name" value="F-BOX DOMAIN-CONTAINING PROTEIN"/>
    <property type="match status" value="1"/>
</dbReference>
<dbReference type="InterPro" id="IPR013187">
    <property type="entry name" value="F-box-assoc_dom_typ3"/>
</dbReference>
<dbReference type="RefSeq" id="XP_044978019.1">
    <property type="nucleotide sequence ID" value="XM_045122084.1"/>
</dbReference>
<evidence type="ECO:0000313" key="3">
    <source>
        <dbReference type="EMBL" id="BAJ89538.1"/>
    </source>
</evidence>
<sequence length="378" mass="42621">MAEEAATAEGATPLLPGLPDEIVIWEVLVRLPPKALLRCRAVCRAWRRATSTRDVLVAHHARQPVLPLLCVYNYNFVGDIIESMDIIPFDRRAGAAADDQLRPVARLGQPPFRAIASCDGLLILSSMDDCRFVLCNPATRQYARLPMPLGVVPLGMYSHSPTGEYRLLLYKFSLGPASDAQWGCYVSVLGSDQPPRYIGCPDARELVFVSSILLRGGLHWHREQHETIVVFDTTTELFRHMRAPIVSRCTNLFEMDGMLGVSSFNYTAATIDICMMQDYEGEVWSNKYHIELPVAELTMQFGRFNKHGFGVVAPSDGHLLMLLKFSDWLLQVDMDGKLVASFHRKDLAYTRFWLKQTLVSHTFFPSLERYVVNAPPFI</sequence>
<dbReference type="Gene3D" id="1.20.1280.50">
    <property type="match status" value="1"/>
</dbReference>
<dbReference type="EMBL" id="AK355645">
    <property type="protein sequence ID" value="BAJ86863.1"/>
    <property type="molecule type" value="mRNA"/>
</dbReference>
<dbReference type="NCBIfam" id="TIGR01640">
    <property type="entry name" value="F_box_assoc_1"/>
    <property type="match status" value="1"/>
</dbReference>
<dbReference type="InterPro" id="IPR036047">
    <property type="entry name" value="F-box-like_dom_sf"/>
</dbReference>
<dbReference type="PANTHER" id="PTHR31672">
    <property type="entry name" value="BNACNNG10540D PROTEIN"/>
    <property type="match status" value="1"/>
</dbReference>
<evidence type="ECO:0000313" key="5">
    <source>
        <dbReference type="Proteomes" id="UP000011116"/>
    </source>
</evidence>
<dbReference type="SUPFAM" id="SSF81383">
    <property type="entry name" value="F-box domain"/>
    <property type="match status" value="1"/>
</dbReference>
<dbReference type="Proteomes" id="UP000011116">
    <property type="component" value="Chromosome 3H"/>
</dbReference>
<dbReference type="KEGG" id="hvg:123445142"/>
<accession>F2CVJ2</accession>
<dbReference type="SMART" id="SM00256">
    <property type="entry name" value="FBOX"/>
    <property type="match status" value="1"/>
</dbReference>
<evidence type="ECO:0000313" key="4">
    <source>
        <dbReference type="EnsemblPlants" id="HORVU.MOREX.r3.3HG0307870.1.CDS1"/>
    </source>
</evidence>
<keyword evidence="5" id="KW-1185">Reference proteome</keyword>
<name>F2CVJ2_HORVV</name>
<dbReference type="Gramene" id="HORVU.MOREX.r3.3HG0307870.1">
    <property type="protein sequence ID" value="HORVU.MOREX.r3.3HG0307870.1.CDS1"/>
    <property type="gene ID" value="HORVU.MOREX.r3.3HG0307870"/>
</dbReference>
<dbReference type="EnsemblPlants" id="HORVU.MOREX.r3.3HG0307870.1">
    <property type="protein sequence ID" value="HORVU.MOREX.r3.3HG0307870.1.CDS1"/>
    <property type="gene ID" value="HORVU.MOREX.r3.3HG0307870"/>
</dbReference>
<organism evidence="2">
    <name type="scientific">Hordeum vulgare subsp. vulgare</name>
    <name type="common">Domesticated barley</name>
    <dbReference type="NCBI Taxonomy" id="112509"/>
    <lineage>
        <taxon>Eukaryota</taxon>
        <taxon>Viridiplantae</taxon>
        <taxon>Streptophyta</taxon>
        <taxon>Embryophyta</taxon>
        <taxon>Tracheophyta</taxon>
        <taxon>Spermatophyta</taxon>
        <taxon>Magnoliopsida</taxon>
        <taxon>Liliopsida</taxon>
        <taxon>Poales</taxon>
        <taxon>Poaceae</taxon>
        <taxon>BOP clade</taxon>
        <taxon>Pooideae</taxon>
        <taxon>Triticodae</taxon>
        <taxon>Triticeae</taxon>
        <taxon>Hordeinae</taxon>
        <taxon>Hordeum</taxon>
    </lineage>
</organism>
<evidence type="ECO:0000259" key="1">
    <source>
        <dbReference type="SMART" id="SM00256"/>
    </source>
</evidence>
<dbReference type="OrthoDB" id="657937at2759"/>
<proteinExistence type="evidence at transcript level"/>
<evidence type="ECO:0000313" key="2">
    <source>
        <dbReference type="EMBL" id="BAJ86863.1"/>
    </source>
</evidence>
<reference evidence="2" key="1">
    <citation type="journal article" date="2011" name="Plant Physiol.">
        <title>Comprehensive sequence analysis of 24,783 barley full-length cDNAs derived from 12 clone libraries.</title>
        <authorList>
            <person name="Matsumoto T."/>
            <person name="Tanaka T."/>
            <person name="Sakai H."/>
            <person name="Amano N."/>
            <person name="Kanamori H."/>
            <person name="Kurita K."/>
            <person name="Kikuta A."/>
            <person name="Kamiya K."/>
            <person name="Yamamoto M."/>
            <person name="Ikawa H."/>
            <person name="Fujii N."/>
            <person name="Hori K."/>
            <person name="Itoh T."/>
            <person name="Sato K."/>
        </authorList>
    </citation>
    <scope>NUCLEOTIDE SEQUENCE</scope>
    <source>
        <tissue evidence="2">Leaf</tissue>
        <tissue evidence="3">Shoot</tissue>
    </source>
</reference>